<evidence type="ECO:0000313" key="5">
    <source>
        <dbReference type="Proteomes" id="UP001153712"/>
    </source>
</evidence>
<dbReference type="PROSITE" id="PS51450">
    <property type="entry name" value="LRR"/>
    <property type="match status" value="2"/>
</dbReference>
<accession>A0A9N9XSJ1</accession>
<protein>
    <recommendedName>
        <fullName evidence="6">Leucine-rich repeat-containing protein 23</fullName>
    </recommendedName>
</protein>
<feature type="region of interest" description="Disordered" evidence="3">
    <location>
        <begin position="374"/>
        <end position="399"/>
    </location>
</feature>
<organism evidence="4 5">
    <name type="scientific">Phyllotreta striolata</name>
    <name type="common">Striped flea beetle</name>
    <name type="synonym">Crioceris striolata</name>
    <dbReference type="NCBI Taxonomy" id="444603"/>
    <lineage>
        <taxon>Eukaryota</taxon>
        <taxon>Metazoa</taxon>
        <taxon>Ecdysozoa</taxon>
        <taxon>Arthropoda</taxon>
        <taxon>Hexapoda</taxon>
        <taxon>Insecta</taxon>
        <taxon>Pterygota</taxon>
        <taxon>Neoptera</taxon>
        <taxon>Endopterygota</taxon>
        <taxon>Coleoptera</taxon>
        <taxon>Polyphaga</taxon>
        <taxon>Cucujiformia</taxon>
        <taxon>Chrysomeloidea</taxon>
        <taxon>Chrysomelidae</taxon>
        <taxon>Galerucinae</taxon>
        <taxon>Alticini</taxon>
        <taxon>Phyllotreta</taxon>
    </lineage>
</organism>
<keyword evidence="2" id="KW-0677">Repeat</keyword>
<feature type="compositionally biased region" description="Basic and acidic residues" evidence="3">
    <location>
        <begin position="384"/>
        <end position="399"/>
    </location>
</feature>
<name>A0A9N9XSJ1_PHYSR</name>
<evidence type="ECO:0000256" key="1">
    <source>
        <dbReference type="ARBA" id="ARBA00022614"/>
    </source>
</evidence>
<dbReference type="EMBL" id="OU900099">
    <property type="protein sequence ID" value="CAG9863471.1"/>
    <property type="molecule type" value="Genomic_DNA"/>
</dbReference>
<reference evidence="4" key="1">
    <citation type="submission" date="2022-01" db="EMBL/GenBank/DDBJ databases">
        <authorList>
            <person name="King R."/>
        </authorList>
    </citation>
    <scope>NUCLEOTIDE SEQUENCE</scope>
</reference>
<feature type="region of interest" description="Disordered" evidence="3">
    <location>
        <begin position="279"/>
        <end position="307"/>
    </location>
</feature>
<dbReference type="GO" id="GO:0005737">
    <property type="term" value="C:cytoplasm"/>
    <property type="evidence" value="ECO:0007669"/>
    <property type="project" value="TreeGrafter"/>
</dbReference>
<gene>
    <name evidence="4" type="ORF">PHYEVI_LOCUS9760</name>
</gene>
<evidence type="ECO:0000313" key="4">
    <source>
        <dbReference type="EMBL" id="CAG9863471.1"/>
    </source>
</evidence>
<dbReference type="OrthoDB" id="271226at2759"/>
<feature type="compositionally biased region" description="Acidic residues" evidence="3">
    <location>
        <begin position="294"/>
        <end position="307"/>
    </location>
</feature>
<dbReference type="PANTHER" id="PTHR15454">
    <property type="entry name" value="NISCHARIN RELATED"/>
    <property type="match status" value="1"/>
</dbReference>
<dbReference type="SUPFAM" id="SSF52058">
    <property type="entry name" value="L domain-like"/>
    <property type="match status" value="1"/>
</dbReference>
<dbReference type="Proteomes" id="UP001153712">
    <property type="component" value="Chromosome 6"/>
</dbReference>
<dbReference type="PANTHER" id="PTHR15454:SF47">
    <property type="entry name" value="LEUCINE-RICH REPEAT-CONTAINING PROTEIN 23"/>
    <property type="match status" value="1"/>
</dbReference>
<proteinExistence type="predicted"/>
<keyword evidence="5" id="KW-1185">Reference proteome</keyword>
<evidence type="ECO:0008006" key="6">
    <source>
        <dbReference type="Google" id="ProtNLM"/>
    </source>
</evidence>
<dbReference type="Gene3D" id="3.80.10.10">
    <property type="entry name" value="Ribonuclease Inhibitor"/>
    <property type="match status" value="2"/>
</dbReference>
<dbReference type="InterPro" id="IPR001611">
    <property type="entry name" value="Leu-rich_rpt"/>
</dbReference>
<dbReference type="InterPro" id="IPR032675">
    <property type="entry name" value="LRR_dom_sf"/>
</dbReference>
<keyword evidence="1" id="KW-0433">Leucine-rich repeat</keyword>
<evidence type="ECO:0000256" key="3">
    <source>
        <dbReference type="SAM" id="MobiDB-lite"/>
    </source>
</evidence>
<dbReference type="Pfam" id="PF13855">
    <property type="entry name" value="LRR_8"/>
    <property type="match status" value="1"/>
</dbReference>
<dbReference type="AlphaFoldDB" id="A0A9N9XSJ1"/>
<sequence>MDVSFQVLEGEDVLKPILQPAAPPRFILEELIEERKLTLDEASKGLSTLGKDESGVRYAYLMLTAADMMLTDISVITNYNHLLFVDVRGNLLNLDALQVLADIPFLLFIRAERNRLESAALKPMPYLQVLILNSNAIIETGEIHQRMLHTLELSENQIFTAQFVPDQLESLKELSMAGNHLLDTSGTFPANVEKLYLCRNKIAKINTNFALLPKLQVLHLRGNNIRKLSGFSPLSENLTYLNLRNNKITKMREFRKLGCLPNLDTLIMSENPVCEQQLKQTAMKGESDRGLTTDSDEDEMSGEGDDAPPIDIVRVRLLAMLPDLKRINKEQVGAEERLYAETNKQALLDDVFVDESSEEETEFVTTNYTSEFSDLDLDGAGHPVSEKSEDFYSEAGDFR</sequence>
<evidence type="ECO:0000256" key="2">
    <source>
        <dbReference type="ARBA" id="ARBA00022737"/>
    </source>
</evidence>